<proteinExistence type="inferred from homology"/>
<name>A0ABT2G1D1_9BACT</name>
<dbReference type="SUPFAM" id="SSF52743">
    <property type="entry name" value="Subtilisin-like"/>
    <property type="match status" value="1"/>
</dbReference>
<dbReference type="PANTHER" id="PTHR43806:SF11">
    <property type="entry name" value="CEREVISIN-RELATED"/>
    <property type="match status" value="1"/>
</dbReference>
<protein>
    <submittedName>
        <fullName evidence="7">S8/S53 family peptidase</fullName>
    </submittedName>
</protein>
<dbReference type="InterPro" id="IPR000209">
    <property type="entry name" value="Peptidase_S8/S53_dom"/>
</dbReference>
<feature type="domain" description="Peptidase S8/S53" evidence="6">
    <location>
        <begin position="184"/>
        <end position="436"/>
    </location>
</feature>
<evidence type="ECO:0000256" key="1">
    <source>
        <dbReference type="ARBA" id="ARBA00011073"/>
    </source>
</evidence>
<dbReference type="InterPro" id="IPR036852">
    <property type="entry name" value="Peptidase_S8/S53_dom_sf"/>
</dbReference>
<dbReference type="Pfam" id="PF00082">
    <property type="entry name" value="Peptidase_S8"/>
    <property type="match status" value="1"/>
</dbReference>
<dbReference type="PRINTS" id="PR00723">
    <property type="entry name" value="SUBTILISIN"/>
</dbReference>
<keyword evidence="3 5" id="KW-0378">Hydrolase</keyword>
<evidence type="ECO:0000256" key="2">
    <source>
        <dbReference type="ARBA" id="ARBA00022670"/>
    </source>
</evidence>
<dbReference type="InterPro" id="IPR015500">
    <property type="entry name" value="Peptidase_S8_subtilisin-rel"/>
</dbReference>
<evidence type="ECO:0000256" key="4">
    <source>
        <dbReference type="ARBA" id="ARBA00022825"/>
    </source>
</evidence>
<keyword evidence="8" id="KW-1185">Reference proteome</keyword>
<comment type="similarity">
    <text evidence="1 5">Belongs to the peptidase S8 family.</text>
</comment>
<gene>
    <name evidence="7" type="ORF">NY014_01460</name>
</gene>
<sequence length="467" mass="50738">MKNLLLPFLLVFLFVKCSCNPDGEPIVDPTVPELEELEITFKDVNEFKPLKQLQECQDFQSGACKGAIQQLKAKVANELKKEFSLNIDRDSLFIKMSSGQVSVLVTDLDQATKKSIMVKVNQKPDKYAAQNSIDIQGRRPMMQSAFIEQGRRPMMQEQLRYDSNEGTSKFIQLIRSGESTYPNKDTKVWIVDTGIDVNHPDIASVDASLSKSFAKKNSDPLTDESGHGTFIAGIIGASSSETPVNYHMNGVYPGAKMVSVKVFDQQPGPNKFAKIKDVKTTDKRVEMALDYILVNGVAGDIVNLSLGKPVSGPNLCNSGKLNQAIKDLVDAGISVVMSAGNDAEASEENFPGCINYSNSNGARTYTIGSVQGGISGQPYLYSFFSNYDNSETDRIIDFVEPGEYIFTTAPLDGGSEAMYTLVSGTSFSAAIFSGILYHNTGVDTLGNVKRGAAPGDPDPDYTIGKVN</sequence>
<dbReference type="RefSeq" id="WP_259412752.1">
    <property type="nucleotide sequence ID" value="NZ_JANWGH010000001.1"/>
</dbReference>
<dbReference type="EMBL" id="JANWGH010000001">
    <property type="protein sequence ID" value="MCS5489075.1"/>
    <property type="molecule type" value="Genomic_DNA"/>
</dbReference>
<dbReference type="InterPro" id="IPR050131">
    <property type="entry name" value="Peptidase_S8_subtilisin-like"/>
</dbReference>
<dbReference type="PROSITE" id="PS00136">
    <property type="entry name" value="SUBTILASE_ASP"/>
    <property type="match status" value="1"/>
</dbReference>
<keyword evidence="4 5" id="KW-0720">Serine protease</keyword>
<evidence type="ECO:0000259" key="6">
    <source>
        <dbReference type="Pfam" id="PF00082"/>
    </source>
</evidence>
<dbReference type="InterPro" id="IPR023827">
    <property type="entry name" value="Peptidase_S8_Asp-AS"/>
</dbReference>
<dbReference type="PROSITE" id="PS51892">
    <property type="entry name" value="SUBTILASE"/>
    <property type="match status" value="1"/>
</dbReference>
<evidence type="ECO:0000256" key="5">
    <source>
        <dbReference type="PROSITE-ProRule" id="PRU01240"/>
    </source>
</evidence>
<dbReference type="PANTHER" id="PTHR43806">
    <property type="entry name" value="PEPTIDASE S8"/>
    <property type="match status" value="1"/>
</dbReference>
<dbReference type="CDD" id="cd00306">
    <property type="entry name" value="Peptidases_S8_S53"/>
    <property type="match status" value="1"/>
</dbReference>
<evidence type="ECO:0000313" key="7">
    <source>
        <dbReference type="EMBL" id="MCS5489075.1"/>
    </source>
</evidence>
<organism evidence="7 8">
    <name type="scientific">Algoriphagus limi</name>
    <dbReference type="NCBI Taxonomy" id="2975273"/>
    <lineage>
        <taxon>Bacteria</taxon>
        <taxon>Pseudomonadati</taxon>
        <taxon>Bacteroidota</taxon>
        <taxon>Cytophagia</taxon>
        <taxon>Cytophagales</taxon>
        <taxon>Cyclobacteriaceae</taxon>
        <taxon>Algoriphagus</taxon>
    </lineage>
</organism>
<feature type="active site" description="Charge relay system" evidence="5">
    <location>
        <position position="426"/>
    </location>
</feature>
<dbReference type="Proteomes" id="UP001206788">
    <property type="component" value="Unassembled WGS sequence"/>
</dbReference>
<feature type="active site" description="Charge relay system" evidence="5">
    <location>
        <position position="192"/>
    </location>
</feature>
<dbReference type="PROSITE" id="PS00137">
    <property type="entry name" value="SUBTILASE_HIS"/>
    <property type="match status" value="1"/>
</dbReference>
<dbReference type="InterPro" id="IPR022398">
    <property type="entry name" value="Peptidase_S8_His-AS"/>
</dbReference>
<evidence type="ECO:0000256" key="3">
    <source>
        <dbReference type="ARBA" id="ARBA00022801"/>
    </source>
</evidence>
<accession>A0ABT2G1D1</accession>
<comment type="caution">
    <text evidence="7">The sequence shown here is derived from an EMBL/GenBank/DDBJ whole genome shotgun (WGS) entry which is preliminary data.</text>
</comment>
<evidence type="ECO:0000313" key="8">
    <source>
        <dbReference type="Proteomes" id="UP001206788"/>
    </source>
</evidence>
<feature type="active site" description="Charge relay system" evidence="5">
    <location>
        <position position="227"/>
    </location>
</feature>
<dbReference type="Gene3D" id="3.40.50.200">
    <property type="entry name" value="Peptidase S8/S53 domain"/>
    <property type="match status" value="1"/>
</dbReference>
<keyword evidence="2 5" id="KW-0645">Protease</keyword>
<reference evidence="7 8" key="1">
    <citation type="submission" date="2022-08" db="EMBL/GenBank/DDBJ databases">
        <title>Algoriphagus sp. CAU 1643 isolated from mud.</title>
        <authorList>
            <person name="Kim W."/>
        </authorList>
    </citation>
    <scope>NUCLEOTIDE SEQUENCE [LARGE SCALE GENOMIC DNA]</scope>
    <source>
        <strain evidence="7 8">CAU 1643</strain>
    </source>
</reference>